<evidence type="ECO:0000256" key="6">
    <source>
        <dbReference type="SAM" id="Phobius"/>
    </source>
</evidence>
<feature type="transmembrane region" description="Helical" evidence="6">
    <location>
        <begin position="48"/>
        <end position="71"/>
    </location>
</feature>
<evidence type="ECO:0000256" key="1">
    <source>
        <dbReference type="ARBA" id="ARBA00004141"/>
    </source>
</evidence>
<evidence type="ECO:0000259" key="8">
    <source>
        <dbReference type="PROSITE" id="PS50850"/>
    </source>
</evidence>
<comment type="subcellular location">
    <subcellularLocation>
        <location evidence="1">Membrane</location>
        <topology evidence="1">Multi-pass membrane protein</topology>
    </subcellularLocation>
</comment>
<name>A0A9X1XKU1_9VIBR</name>
<accession>A0A9X1XKU1</accession>
<dbReference type="InterPro" id="IPR036259">
    <property type="entry name" value="MFS_trans_sf"/>
</dbReference>
<evidence type="ECO:0000256" key="7">
    <source>
        <dbReference type="SAM" id="SignalP"/>
    </source>
</evidence>
<evidence type="ECO:0000256" key="2">
    <source>
        <dbReference type="ARBA" id="ARBA00022448"/>
    </source>
</evidence>
<keyword evidence="7" id="KW-0732">Signal</keyword>
<organism evidence="9 10">
    <name type="scientific">Vibrio amylolyticus</name>
    <dbReference type="NCBI Taxonomy" id="2847292"/>
    <lineage>
        <taxon>Bacteria</taxon>
        <taxon>Pseudomonadati</taxon>
        <taxon>Pseudomonadota</taxon>
        <taxon>Gammaproteobacteria</taxon>
        <taxon>Vibrionales</taxon>
        <taxon>Vibrionaceae</taxon>
        <taxon>Vibrio</taxon>
    </lineage>
</organism>
<dbReference type="PANTHER" id="PTHR42718:SF9">
    <property type="entry name" value="MAJOR FACILITATOR SUPERFAMILY MULTIDRUG TRANSPORTER MFSC"/>
    <property type="match status" value="1"/>
</dbReference>
<feature type="transmembrane region" description="Helical" evidence="6">
    <location>
        <begin position="288"/>
        <end position="311"/>
    </location>
</feature>
<dbReference type="SUPFAM" id="SSF103473">
    <property type="entry name" value="MFS general substrate transporter"/>
    <property type="match status" value="1"/>
</dbReference>
<dbReference type="InterPro" id="IPR020846">
    <property type="entry name" value="MFS_dom"/>
</dbReference>
<feature type="chain" id="PRO_5040796508" evidence="7">
    <location>
        <begin position="25"/>
        <end position="540"/>
    </location>
</feature>
<feature type="signal peptide" evidence="7">
    <location>
        <begin position="1"/>
        <end position="24"/>
    </location>
</feature>
<gene>
    <name evidence="9" type="ORF">KP803_17745</name>
</gene>
<feature type="transmembrane region" description="Helical" evidence="6">
    <location>
        <begin position="373"/>
        <end position="392"/>
    </location>
</feature>
<evidence type="ECO:0000313" key="10">
    <source>
        <dbReference type="Proteomes" id="UP001139559"/>
    </source>
</evidence>
<reference evidence="9" key="1">
    <citation type="submission" date="2021-11" db="EMBL/GenBank/DDBJ databases">
        <title>Vibrio ZSDE26 sp. nov. and Vibrio ZSDZ34 sp. nov., isolated from coastal seawater in Qingdao.</title>
        <authorList>
            <person name="Zhang P."/>
        </authorList>
    </citation>
    <scope>NUCLEOTIDE SEQUENCE</scope>
    <source>
        <strain evidence="9">ZSDE26</strain>
    </source>
</reference>
<feature type="transmembrane region" description="Helical" evidence="6">
    <location>
        <begin position="109"/>
        <end position="129"/>
    </location>
</feature>
<evidence type="ECO:0000256" key="5">
    <source>
        <dbReference type="ARBA" id="ARBA00023136"/>
    </source>
</evidence>
<feature type="domain" description="Major facilitator superfamily (MFS) profile" evidence="8">
    <location>
        <begin position="12"/>
        <end position="530"/>
    </location>
</feature>
<feature type="transmembrane region" description="Helical" evidence="6">
    <location>
        <begin position="169"/>
        <end position="188"/>
    </location>
</feature>
<keyword evidence="10" id="KW-1185">Reference proteome</keyword>
<sequence length="540" mass="58140">MTLPIYKNKTLLLFSLCLAQFAISADIASFSIATSSLMSHFQADGNDLKIAGAINPLIGASFMLICSMVGLFIGWRRLLIFGFFTSTLSVVTILLAPSINFIIYLARPLSGLGSASILPAALALVIGHYPKEKRAVVFGAMAAATGIAAAISPLVSGWLFDSYGWRSGFFLQLSFFVVGLFCAIFWISPLHNVKPKKFDTLGSILCATSLVLIVCALLLTPNWGLITNSSNLDLPPFFGSISPALFMLIFGLIIFALFLLHEQKFERKYGVALLPVSWLRERELQKGLAILLVMYCIFGGFNFSIIAYLQIAADLSAIKTGAIILVFAIAMIISSALTPILLKEQQPKKLCALGFALFFFGGCFLGISTSEEGISALIYLAMAICGIGIGILSSQTPVIITLAVGEKGAAQSGGIQATTRKIGLALGIAVVAGSGQSTLENHVRERIIDNEHVSQPIQTLVSEAKAIPYINDFMVIDFLNELGVDESEINHILEINNDSRNLNFTTSNRAMLIFAVLGVLISLRLSRSKGKEPTEAQPAH</sequence>
<dbReference type="Pfam" id="PF07690">
    <property type="entry name" value="MFS_1"/>
    <property type="match status" value="1"/>
</dbReference>
<keyword evidence="2" id="KW-0813">Transport</keyword>
<feature type="transmembrane region" description="Helical" evidence="6">
    <location>
        <begin position="200"/>
        <end position="220"/>
    </location>
</feature>
<keyword evidence="5 6" id="KW-0472">Membrane</keyword>
<feature type="transmembrane region" description="Helical" evidence="6">
    <location>
        <begin position="78"/>
        <end position="103"/>
    </location>
</feature>
<dbReference type="GO" id="GO:0022857">
    <property type="term" value="F:transmembrane transporter activity"/>
    <property type="evidence" value="ECO:0007669"/>
    <property type="project" value="InterPro"/>
</dbReference>
<keyword evidence="3 6" id="KW-0812">Transmembrane</keyword>
<dbReference type="Proteomes" id="UP001139559">
    <property type="component" value="Unassembled WGS sequence"/>
</dbReference>
<protein>
    <submittedName>
        <fullName evidence="9">MFS transporter</fullName>
    </submittedName>
</protein>
<evidence type="ECO:0000256" key="3">
    <source>
        <dbReference type="ARBA" id="ARBA00022692"/>
    </source>
</evidence>
<dbReference type="EMBL" id="JAJHVV010000012">
    <property type="protein sequence ID" value="MCK6265122.1"/>
    <property type="molecule type" value="Genomic_DNA"/>
</dbReference>
<dbReference type="RefSeq" id="WP_248010202.1">
    <property type="nucleotide sequence ID" value="NZ_JAJHVV010000012.1"/>
</dbReference>
<dbReference type="AlphaFoldDB" id="A0A9X1XKU1"/>
<evidence type="ECO:0000256" key="4">
    <source>
        <dbReference type="ARBA" id="ARBA00022989"/>
    </source>
</evidence>
<evidence type="ECO:0000313" key="9">
    <source>
        <dbReference type="EMBL" id="MCK6265122.1"/>
    </source>
</evidence>
<feature type="transmembrane region" description="Helical" evidence="6">
    <location>
        <begin position="350"/>
        <end position="367"/>
    </location>
</feature>
<feature type="transmembrane region" description="Helical" evidence="6">
    <location>
        <begin position="136"/>
        <end position="157"/>
    </location>
</feature>
<comment type="caution">
    <text evidence="9">The sequence shown here is derived from an EMBL/GenBank/DDBJ whole genome shotgun (WGS) entry which is preliminary data.</text>
</comment>
<dbReference type="GO" id="GO:0016020">
    <property type="term" value="C:membrane"/>
    <property type="evidence" value="ECO:0007669"/>
    <property type="project" value="UniProtKB-SubCell"/>
</dbReference>
<keyword evidence="4 6" id="KW-1133">Transmembrane helix</keyword>
<dbReference type="PROSITE" id="PS50850">
    <property type="entry name" value="MFS"/>
    <property type="match status" value="1"/>
</dbReference>
<dbReference type="InterPro" id="IPR011701">
    <property type="entry name" value="MFS"/>
</dbReference>
<feature type="transmembrane region" description="Helical" evidence="6">
    <location>
        <begin position="240"/>
        <end position="260"/>
    </location>
</feature>
<proteinExistence type="predicted"/>
<feature type="transmembrane region" description="Helical" evidence="6">
    <location>
        <begin position="317"/>
        <end position="338"/>
    </location>
</feature>
<dbReference type="PANTHER" id="PTHR42718">
    <property type="entry name" value="MAJOR FACILITATOR SUPERFAMILY MULTIDRUG TRANSPORTER MFSC"/>
    <property type="match status" value="1"/>
</dbReference>
<dbReference type="Gene3D" id="1.20.1250.20">
    <property type="entry name" value="MFS general substrate transporter like domains"/>
    <property type="match status" value="2"/>
</dbReference>